<dbReference type="Pfam" id="PF00107">
    <property type="entry name" value="ADH_zinc_N"/>
    <property type="match status" value="1"/>
</dbReference>
<dbReference type="Gene3D" id="3.40.50.720">
    <property type="entry name" value="NAD(P)-binding Rossmann-like Domain"/>
    <property type="match status" value="1"/>
</dbReference>
<dbReference type="RefSeq" id="XP_025415034.1">
    <property type="nucleotide sequence ID" value="XM_025559249.1"/>
</dbReference>
<protein>
    <submittedName>
        <fullName evidence="3 4">Quinone oxidoreductase-like protein 2 homolog</fullName>
    </submittedName>
</protein>
<dbReference type="InterPro" id="IPR013149">
    <property type="entry name" value="ADH-like_C"/>
</dbReference>
<dbReference type="InterPro" id="IPR011032">
    <property type="entry name" value="GroES-like_sf"/>
</dbReference>
<dbReference type="SUPFAM" id="SSF50129">
    <property type="entry name" value="GroES-like"/>
    <property type="match status" value="1"/>
</dbReference>
<dbReference type="AlphaFoldDB" id="A0A8B8FVN2"/>
<dbReference type="InterPro" id="IPR020843">
    <property type="entry name" value="ER"/>
</dbReference>
<sequence>MKFITRGFGKLSVNYKIRNVRSKFTRAAVLKAVNEPLVFEDFKISDKLKEGQLRIAVKYCAVNMSDATICSGLSEHKPQLPFVPGFELVGEVIESKLTNNNEEEEDISVGDRVLVLNKEIMGGFAEECIVNEKDVFGVPSELSYETAVSIGDSYATALIGLARRANLKKDQTILVTAAAGGLGLAAVDIAANMCKAKVIGACRLEKYTSIVRDKGAFISFEIKNPESMCKRVLKETEGKGVDIVFDAVGGEIFPSALDCVGHEGKVVVAGYSSLQLPQLNVNELLRRPSFSLIGVSLNNYRTHSVNIYRQSVKDVLTMGKMGVISPNISEILKLEQINEALEHFSMDKSSGKILLKITD</sequence>
<evidence type="ECO:0000313" key="3">
    <source>
        <dbReference type="RefSeq" id="XP_025415030.1"/>
    </source>
</evidence>
<evidence type="ECO:0000259" key="1">
    <source>
        <dbReference type="SMART" id="SM00829"/>
    </source>
</evidence>
<evidence type="ECO:0000313" key="5">
    <source>
        <dbReference type="RefSeq" id="XP_025415033.1"/>
    </source>
</evidence>
<proteinExistence type="predicted"/>
<dbReference type="OrthoDB" id="3509362at2759"/>
<evidence type="ECO:0000313" key="6">
    <source>
        <dbReference type="RefSeq" id="XP_025415034.1"/>
    </source>
</evidence>
<dbReference type="GO" id="GO:0005739">
    <property type="term" value="C:mitochondrion"/>
    <property type="evidence" value="ECO:0007669"/>
    <property type="project" value="TreeGrafter"/>
</dbReference>
<dbReference type="InterPro" id="IPR051397">
    <property type="entry name" value="Zn-ADH-like_protein"/>
</dbReference>
<organism evidence="2 6">
    <name type="scientific">Sipha flava</name>
    <name type="common">yellow sugarcane aphid</name>
    <dbReference type="NCBI Taxonomy" id="143950"/>
    <lineage>
        <taxon>Eukaryota</taxon>
        <taxon>Metazoa</taxon>
        <taxon>Ecdysozoa</taxon>
        <taxon>Arthropoda</taxon>
        <taxon>Hexapoda</taxon>
        <taxon>Insecta</taxon>
        <taxon>Pterygota</taxon>
        <taxon>Neoptera</taxon>
        <taxon>Paraneoptera</taxon>
        <taxon>Hemiptera</taxon>
        <taxon>Sternorrhyncha</taxon>
        <taxon>Aphidomorpha</taxon>
        <taxon>Aphidoidea</taxon>
        <taxon>Aphididae</taxon>
        <taxon>Sipha</taxon>
    </lineage>
</organism>
<dbReference type="GO" id="GO:0016491">
    <property type="term" value="F:oxidoreductase activity"/>
    <property type="evidence" value="ECO:0007669"/>
    <property type="project" value="InterPro"/>
</dbReference>
<dbReference type="RefSeq" id="XP_025415033.1">
    <property type="nucleotide sequence ID" value="XM_025559248.1"/>
</dbReference>
<reference evidence="3 4" key="1">
    <citation type="submission" date="2025-04" db="UniProtKB">
        <authorList>
            <consortium name="RefSeq"/>
        </authorList>
    </citation>
    <scope>IDENTIFICATION</scope>
    <source>
        <tissue evidence="3 4">Whole body</tissue>
    </source>
</reference>
<dbReference type="PANTHER" id="PTHR43677:SF4">
    <property type="entry name" value="QUINONE OXIDOREDUCTASE-LIKE PROTEIN 2"/>
    <property type="match status" value="1"/>
</dbReference>
<dbReference type="Proteomes" id="UP000694846">
    <property type="component" value="Unplaced"/>
</dbReference>
<dbReference type="InterPro" id="IPR013154">
    <property type="entry name" value="ADH-like_N"/>
</dbReference>
<dbReference type="InterPro" id="IPR036291">
    <property type="entry name" value="NAD(P)-bd_dom_sf"/>
</dbReference>
<evidence type="ECO:0000313" key="4">
    <source>
        <dbReference type="RefSeq" id="XP_025415031.1"/>
    </source>
</evidence>
<dbReference type="Pfam" id="PF08240">
    <property type="entry name" value="ADH_N"/>
    <property type="match status" value="1"/>
</dbReference>
<dbReference type="SMART" id="SM00829">
    <property type="entry name" value="PKS_ER"/>
    <property type="match status" value="1"/>
</dbReference>
<dbReference type="RefSeq" id="XP_025415030.1">
    <property type="nucleotide sequence ID" value="XM_025559245.1"/>
</dbReference>
<accession>A0A8B8FVN2</accession>
<gene>
    <name evidence="3 4 5 6" type="primary">LOC112686805</name>
</gene>
<dbReference type="Gene3D" id="3.90.180.10">
    <property type="entry name" value="Medium-chain alcohol dehydrogenases, catalytic domain"/>
    <property type="match status" value="1"/>
</dbReference>
<dbReference type="PANTHER" id="PTHR43677">
    <property type="entry name" value="SHORT-CHAIN DEHYDROGENASE/REDUCTASE"/>
    <property type="match status" value="1"/>
</dbReference>
<dbReference type="SUPFAM" id="SSF51735">
    <property type="entry name" value="NAD(P)-binding Rossmann-fold domains"/>
    <property type="match status" value="1"/>
</dbReference>
<keyword evidence="2" id="KW-1185">Reference proteome</keyword>
<evidence type="ECO:0000313" key="2">
    <source>
        <dbReference type="Proteomes" id="UP000694846"/>
    </source>
</evidence>
<dbReference type="GeneID" id="112686805"/>
<feature type="domain" description="Enoyl reductase (ER)" evidence="1">
    <location>
        <begin position="32"/>
        <end position="355"/>
    </location>
</feature>
<dbReference type="RefSeq" id="XP_025415031.1">
    <property type="nucleotide sequence ID" value="XM_025559246.1"/>
</dbReference>
<name>A0A8B8FVN2_9HEMI</name>